<dbReference type="SUPFAM" id="SSF49870">
    <property type="entry name" value="Osmotin, thaumatin-like protein"/>
    <property type="match status" value="1"/>
</dbReference>
<dbReference type="InterPro" id="IPR001938">
    <property type="entry name" value="Thaumatin"/>
</dbReference>
<dbReference type="EMBL" id="BKCJ010467303">
    <property type="protein sequence ID" value="GFA67821.1"/>
    <property type="molecule type" value="Genomic_DNA"/>
</dbReference>
<keyword evidence="4" id="KW-0418">Kinase</keyword>
<keyword evidence="1" id="KW-0732">Signal</keyword>
<dbReference type="PROSITE" id="PS50927">
    <property type="entry name" value="BULB_LECTIN"/>
    <property type="match status" value="1"/>
</dbReference>
<reference evidence="4" key="1">
    <citation type="journal article" date="2019" name="Sci. Rep.">
        <title>Draft genome of Tanacetum cinerariifolium, the natural source of mosquito coil.</title>
        <authorList>
            <person name="Yamashiro T."/>
            <person name="Shiraishi A."/>
            <person name="Satake H."/>
            <person name="Nakayama K."/>
        </authorList>
    </citation>
    <scope>NUCLEOTIDE SEQUENCE</scope>
</reference>
<dbReference type="PROSITE" id="PS51367">
    <property type="entry name" value="THAUMATIN_2"/>
    <property type="match status" value="1"/>
</dbReference>
<sequence>HWSCATGDCGTGEMEYYGDSFKPPITIAEINITPEWGQDSYYVSIVNGFNLPMTVESTDRQVLYPKVGCVNDLNLQCPWNLLLEGGGGCKSACQVYPSPGYCCKSMTEILPGDIPVTCYPTSYGQLFHLVCPKYVTYEYENSDSMVITDGGGNYTVRFCDTFSTIKLGGQLTYTNPLVSLGGNFTLGFFANSSYLGIWYAKDSESRKVWVANPNNPMEFNPDDDLALSIDPNTGNLIITNGSRTLMTITNINAGPNPNVTATLEDNGNFRLINENDKRVLWQTFDHPTNVLLPGMKLGYDITTGQTWTLTSRLSNEIPHAGAFSLSWEPINETS</sequence>
<dbReference type="Gene3D" id="2.60.110.10">
    <property type="entry name" value="Thaumatin"/>
    <property type="match status" value="1"/>
</dbReference>
<proteinExistence type="predicted"/>
<dbReference type="GO" id="GO:0016301">
    <property type="term" value="F:kinase activity"/>
    <property type="evidence" value="ECO:0007669"/>
    <property type="project" value="UniProtKB-KW"/>
</dbReference>
<dbReference type="SUPFAM" id="SSF51110">
    <property type="entry name" value="alpha-D-mannose-specific plant lectins"/>
    <property type="match status" value="1"/>
</dbReference>
<dbReference type="CDD" id="cd00028">
    <property type="entry name" value="B_lectin"/>
    <property type="match status" value="1"/>
</dbReference>
<dbReference type="SMART" id="SM00108">
    <property type="entry name" value="B_lectin"/>
    <property type="match status" value="1"/>
</dbReference>
<evidence type="ECO:0000313" key="4">
    <source>
        <dbReference type="EMBL" id="GFA67821.1"/>
    </source>
</evidence>
<feature type="domain" description="Bulb-type lectin" evidence="3">
    <location>
        <begin position="162"/>
        <end position="284"/>
    </location>
</feature>
<evidence type="ECO:0000256" key="1">
    <source>
        <dbReference type="ARBA" id="ARBA00022729"/>
    </source>
</evidence>
<keyword evidence="4" id="KW-0675">Receptor</keyword>
<dbReference type="Pfam" id="PF01453">
    <property type="entry name" value="B_lectin"/>
    <property type="match status" value="1"/>
</dbReference>
<dbReference type="Pfam" id="PF00314">
    <property type="entry name" value="Thaumatin"/>
    <property type="match status" value="1"/>
</dbReference>
<dbReference type="InterPro" id="IPR001480">
    <property type="entry name" value="Bulb-type_lectin_dom"/>
</dbReference>
<organism evidence="4">
    <name type="scientific">Tanacetum cinerariifolium</name>
    <name type="common">Dalmatian daisy</name>
    <name type="synonym">Chrysanthemum cinerariifolium</name>
    <dbReference type="NCBI Taxonomy" id="118510"/>
    <lineage>
        <taxon>Eukaryota</taxon>
        <taxon>Viridiplantae</taxon>
        <taxon>Streptophyta</taxon>
        <taxon>Embryophyta</taxon>
        <taxon>Tracheophyta</taxon>
        <taxon>Spermatophyta</taxon>
        <taxon>Magnoliopsida</taxon>
        <taxon>eudicotyledons</taxon>
        <taxon>Gunneridae</taxon>
        <taxon>Pentapetalae</taxon>
        <taxon>asterids</taxon>
        <taxon>campanulids</taxon>
        <taxon>Asterales</taxon>
        <taxon>Asteraceae</taxon>
        <taxon>Asteroideae</taxon>
        <taxon>Anthemideae</taxon>
        <taxon>Anthemidinae</taxon>
        <taxon>Tanacetum</taxon>
    </lineage>
</organism>
<dbReference type="SMART" id="SM00205">
    <property type="entry name" value="THN"/>
    <property type="match status" value="1"/>
</dbReference>
<evidence type="ECO:0000256" key="2">
    <source>
        <dbReference type="ARBA" id="ARBA00023180"/>
    </source>
</evidence>
<dbReference type="PANTHER" id="PTHR32444:SF118">
    <property type="entry name" value="OS09G0551150 PROTEIN"/>
    <property type="match status" value="1"/>
</dbReference>
<comment type="caution">
    <text evidence="4">The sequence shown here is derived from an EMBL/GenBank/DDBJ whole genome shotgun (WGS) entry which is preliminary data.</text>
</comment>
<gene>
    <name evidence="4" type="ORF">Tci_639793</name>
</gene>
<dbReference type="AlphaFoldDB" id="A0A699K1U7"/>
<dbReference type="Gene3D" id="2.90.10.10">
    <property type="entry name" value="Bulb-type lectin domain"/>
    <property type="match status" value="1"/>
</dbReference>
<name>A0A699K1U7_TANCI</name>
<keyword evidence="4" id="KW-0430">Lectin</keyword>
<feature type="non-terminal residue" evidence="4">
    <location>
        <position position="1"/>
    </location>
</feature>
<dbReference type="InterPro" id="IPR037176">
    <property type="entry name" value="Osmotin/thaumatin-like_sf"/>
</dbReference>
<accession>A0A699K1U7</accession>
<dbReference type="PANTHER" id="PTHR32444">
    <property type="entry name" value="BULB-TYPE LECTIN DOMAIN-CONTAINING PROTEIN"/>
    <property type="match status" value="1"/>
</dbReference>
<keyword evidence="2" id="KW-0325">Glycoprotein</keyword>
<keyword evidence="4" id="KW-0808">Transferase</keyword>
<dbReference type="InterPro" id="IPR036426">
    <property type="entry name" value="Bulb-type_lectin_dom_sf"/>
</dbReference>
<evidence type="ECO:0000259" key="3">
    <source>
        <dbReference type="PROSITE" id="PS50927"/>
    </source>
</evidence>
<dbReference type="GO" id="GO:0030246">
    <property type="term" value="F:carbohydrate binding"/>
    <property type="evidence" value="ECO:0007669"/>
    <property type="project" value="UniProtKB-KW"/>
</dbReference>
<protein>
    <submittedName>
        <fullName evidence="4">G-type lectin S-receptor-like serine/threonine-protein kinase At1g67520</fullName>
    </submittedName>
</protein>